<dbReference type="InterPro" id="IPR046867">
    <property type="entry name" value="AldOxase/xan_DH_MoCoBD2"/>
</dbReference>
<keyword evidence="2" id="KW-0479">Metal-binding</keyword>
<feature type="domain" description="2Fe-2S ferredoxin-type" evidence="5">
    <location>
        <begin position="8"/>
        <end position="84"/>
    </location>
</feature>
<evidence type="ECO:0000256" key="1">
    <source>
        <dbReference type="ARBA" id="ARBA00006849"/>
    </source>
</evidence>
<dbReference type="Pfam" id="PF01315">
    <property type="entry name" value="Ald_Xan_dh_C"/>
    <property type="match status" value="1"/>
</dbReference>
<evidence type="ECO:0000256" key="2">
    <source>
        <dbReference type="ARBA" id="ARBA00022723"/>
    </source>
</evidence>
<dbReference type="OrthoDB" id="9763985at2"/>
<dbReference type="InterPro" id="IPR001041">
    <property type="entry name" value="2Fe-2S_ferredoxin-type"/>
</dbReference>
<dbReference type="InterPro" id="IPR036884">
    <property type="entry name" value="2Fe-2S-bd_dom_sf"/>
</dbReference>
<protein>
    <submittedName>
        <fullName evidence="6">CO or xanthine dehydrogenase, Mo-binding subunit</fullName>
    </submittedName>
</protein>
<dbReference type="Gene3D" id="3.90.1170.50">
    <property type="entry name" value="Aldehyde oxidase/xanthine dehydrogenase, a/b hammerhead"/>
    <property type="match status" value="1"/>
</dbReference>
<proteinExistence type="inferred from homology"/>
<dbReference type="RefSeq" id="WP_090029067.1">
    <property type="nucleotide sequence ID" value="NZ_FNEB01000006.1"/>
</dbReference>
<dbReference type="Pfam" id="PF00111">
    <property type="entry name" value="Fer2"/>
    <property type="match status" value="1"/>
</dbReference>
<dbReference type="SUPFAM" id="SSF47741">
    <property type="entry name" value="CO dehydrogenase ISP C-domain like"/>
    <property type="match status" value="1"/>
</dbReference>
<evidence type="ECO:0000256" key="4">
    <source>
        <dbReference type="ARBA" id="ARBA00023004"/>
    </source>
</evidence>
<evidence type="ECO:0000313" key="6">
    <source>
        <dbReference type="EMBL" id="SDI90638.1"/>
    </source>
</evidence>
<gene>
    <name evidence="6" type="ORF">SAMN05421850_106187</name>
</gene>
<dbReference type="AlphaFoldDB" id="A0A1G8PE96"/>
<sequence length="914" mass="95686">MDKPNAITRTGFTLNGRAVSVDADPGERLSQSLRERLDARDVKIGCNAGDCGACTVLVDGAPVCACLMPTAQAEGVQVETVKGVVASDEGQRLVQAFQAHQAAQCGICTPGMMVSAVALLRAQARPGVAEIEDALGGVLCRCTGYRKIVDAVAAAGLGDVTPAPASGAVGTPLMRLDGQPKVDGRERFGDDVAPEGALVLRVIRSPHFHARFTLGDLDGFRAAHPWVRLVLTAADVPGRNNYGVIPGFEDQAVFGEGYVRFRGEAVAAIVGPADEMARFDPAEFPVTWEDLPPVLTVDEAMAEGAPQLHEGHAQNVMTGGFVKHGEAEAALARADVVVEGDFATSFVEHAYIEPEAGFAEMVDGRLHMHACTQAPVMDQEMLAGALAMPMDRIRIVPTATGGGFGSKLDVSVQPYLALAALKLGQPVRMAYSRIESMQSTTKRHPAQISLAVGATRDGVISGMRFEGLFNTGAYASWGPTVANRVPIHASGPYRVRDYLARAQGIYTNGPPAGAFRGFGVPQSAIAAELLLDELAEKLGMDALEFRLKNALTNGEPTVCGQVFEKGVGIGACLEALRPHWQALGAECAAFNRNGGVLRRGVGIGAGWYGCGNTSLPNPSTIKAGLRADGTVVLHQGAADIGQGSNTVITQIFAQALGVDPAGIRLVGGDTDVTPDAGKTSASRQTFVTGNAARLAGLALRRQVLALVNAPEDAVLRLGEGACVEDGGGRHALRLEQMDQDGEGYVLRVAETYDPPTEPLDENGQGVPYAQFGYAAHLAMVEVDTALGTTRVLRLVAAHDVGQAINPLLVEGQVQGGVAQGLGMALMEEFLPGRTENLHDYLIPTFGDVPPIDTLIIEEEDAHGPYGAKGLGEHALIPTAPAILNAITRATGARLRQVPVTPARLRAALKAAGHG</sequence>
<dbReference type="SMART" id="SM01008">
    <property type="entry name" value="Ald_Xan_dh_C"/>
    <property type="match status" value="1"/>
</dbReference>
<dbReference type="GO" id="GO:0051537">
    <property type="term" value="F:2 iron, 2 sulfur cluster binding"/>
    <property type="evidence" value="ECO:0007669"/>
    <property type="project" value="InterPro"/>
</dbReference>
<dbReference type="InterPro" id="IPR036010">
    <property type="entry name" value="2Fe-2S_ferredoxin-like_sf"/>
</dbReference>
<keyword evidence="4" id="KW-0408">Iron</keyword>
<dbReference type="SUPFAM" id="SSF56003">
    <property type="entry name" value="Molybdenum cofactor-binding domain"/>
    <property type="match status" value="1"/>
</dbReference>
<dbReference type="PANTHER" id="PTHR11908:SF157">
    <property type="entry name" value="XANTHINE DEHYDROGENASE SUBUNIT D-RELATED"/>
    <property type="match status" value="1"/>
</dbReference>
<evidence type="ECO:0000259" key="5">
    <source>
        <dbReference type="PROSITE" id="PS51085"/>
    </source>
</evidence>
<keyword evidence="7" id="KW-1185">Reference proteome</keyword>
<dbReference type="Pfam" id="PF02738">
    <property type="entry name" value="MoCoBD_1"/>
    <property type="match status" value="1"/>
</dbReference>
<dbReference type="SUPFAM" id="SSF54665">
    <property type="entry name" value="CO dehydrogenase molybdoprotein N-domain-like"/>
    <property type="match status" value="1"/>
</dbReference>
<dbReference type="InterPro" id="IPR012675">
    <property type="entry name" value="Beta-grasp_dom_sf"/>
</dbReference>
<keyword evidence="3" id="KW-0560">Oxidoreductase</keyword>
<dbReference type="InterPro" id="IPR037165">
    <property type="entry name" value="AldOxase/xan_DH_Mopterin-bd_sf"/>
</dbReference>
<dbReference type="STRING" id="490829.SAMN05421850_106187"/>
<evidence type="ECO:0000313" key="7">
    <source>
        <dbReference type="Proteomes" id="UP000199340"/>
    </source>
</evidence>
<dbReference type="PROSITE" id="PS51085">
    <property type="entry name" value="2FE2S_FER_2"/>
    <property type="match status" value="1"/>
</dbReference>
<reference evidence="6 7" key="1">
    <citation type="submission" date="2016-10" db="EMBL/GenBank/DDBJ databases">
        <authorList>
            <person name="de Groot N.N."/>
        </authorList>
    </citation>
    <scope>NUCLEOTIDE SEQUENCE [LARGE SCALE GENOMIC DNA]</scope>
    <source>
        <strain evidence="6 7">DSM 28010</strain>
    </source>
</reference>
<name>A0A1G8PE96_9RHOB</name>
<dbReference type="PROSITE" id="PS00197">
    <property type="entry name" value="2FE2S_FER_1"/>
    <property type="match status" value="1"/>
</dbReference>
<dbReference type="GO" id="GO:0005506">
    <property type="term" value="F:iron ion binding"/>
    <property type="evidence" value="ECO:0007669"/>
    <property type="project" value="InterPro"/>
</dbReference>
<dbReference type="InterPro" id="IPR002888">
    <property type="entry name" value="2Fe-2S-bd"/>
</dbReference>
<dbReference type="Proteomes" id="UP000199340">
    <property type="component" value="Unassembled WGS sequence"/>
</dbReference>
<dbReference type="InterPro" id="IPR008274">
    <property type="entry name" value="AldOxase/xan_DH_MoCoBD1"/>
</dbReference>
<dbReference type="CDD" id="cd00207">
    <property type="entry name" value="fer2"/>
    <property type="match status" value="1"/>
</dbReference>
<evidence type="ECO:0000256" key="3">
    <source>
        <dbReference type="ARBA" id="ARBA00023002"/>
    </source>
</evidence>
<dbReference type="InterPro" id="IPR000674">
    <property type="entry name" value="Ald_Oxase/Xan_DH_a/b"/>
</dbReference>
<dbReference type="PANTHER" id="PTHR11908">
    <property type="entry name" value="XANTHINE DEHYDROGENASE"/>
    <property type="match status" value="1"/>
</dbReference>
<accession>A0A1G8PE96</accession>
<dbReference type="Pfam" id="PF20256">
    <property type="entry name" value="MoCoBD_2"/>
    <property type="match status" value="1"/>
</dbReference>
<dbReference type="InterPro" id="IPR016208">
    <property type="entry name" value="Ald_Oxase/xanthine_DH-like"/>
</dbReference>
<dbReference type="Gene3D" id="1.10.150.120">
    <property type="entry name" value="[2Fe-2S]-binding domain"/>
    <property type="match status" value="1"/>
</dbReference>
<dbReference type="Pfam" id="PF01799">
    <property type="entry name" value="Fer2_2"/>
    <property type="match status" value="1"/>
</dbReference>
<comment type="similarity">
    <text evidence="1">Belongs to the xanthine dehydrogenase family.</text>
</comment>
<dbReference type="EMBL" id="FNEB01000006">
    <property type="protein sequence ID" value="SDI90638.1"/>
    <property type="molecule type" value="Genomic_DNA"/>
</dbReference>
<organism evidence="6 7">
    <name type="scientific">Lutimaribacter saemankumensis</name>
    <dbReference type="NCBI Taxonomy" id="490829"/>
    <lineage>
        <taxon>Bacteria</taxon>
        <taxon>Pseudomonadati</taxon>
        <taxon>Pseudomonadota</taxon>
        <taxon>Alphaproteobacteria</taxon>
        <taxon>Rhodobacterales</taxon>
        <taxon>Roseobacteraceae</taxon>
        <taxon>Lutimaribacter</taxon>
    </lineage>
</organism>
<dbReference type="InterPro" id="IPR036856">
    <property type="entry name" value="Ald_Oxase/Xan_DH_a/b_sf"/>
</dbReference>
<dbReference type="Gene3D" id="3.30.365.10">
    <property type="entry name" value="Aldehyde oxidase/xanthine dehydrogenase, molybdopterin binding domain"/>
    <property type="match status" value="4"/>
</dbReference>
<dbReference type="GO" id="GO:0016491">
    <property type="term" value="F:oxidoreductase activity"/>
    <property type="evidence" value="ECO:0007669"/>
    <property type="project" value="UniProtKB-KW"/>
</dbReference>
<dbReference type="InterPro" id="IPR006058">
    <property type="entry name" value="2Fe2S_fd_BS"/>
</dbReference>
<dbReference type="Gene3D" id="3.10.20.30">
    <property type="match status" value="1"/>
</dbReference>
<dbReference type="SUPFAM" id="SSF54292">
    <property type="entry name" value="2Fe-2S ferredoxin-like"/>
    <property type="match status" value="1"/>
</dbReference>